<dbReference type="Gene3D" id="2.40.50.100">
    <property type="match status" value="1"/>
</dbReference>
<proteinExistence type="inferred from homology"/>
<keyword evidence="3" id="KW-1133">Transmembrane helix</keyword>
<comment type="similarity">
    <text evidence="1">Belongs to the membrane fusion protein (MFP) (TC 8.A.1) family.</text>
</comment>
<gene>
    <name evidence="7" type="ORF">A8145_16270</name>
</gene>
<dbReference type="Proteomes" id="UP000093737">
    <property type="component" value="Unassembled WGS sequence"/>
</dbReference>
<dbReference type="InterPro" id="IPR050393">
    <property type="entry name" value="MFP_Efflux_Pump"/>
</dbReference>
<evidence type="ECO:0000256" key="1">
    <source>
        <dbReference type="ARBA" id="ARBA00009477"/>
    </source>
</evidence>
<dbReference type="PANTHER" id="PTHR30367:SF12">
    <property type="entry name" value="P-HYDROXYBENZOIC ACID EFFLUX PUMP SUBUNIT AAEA"/>
    <property type="match status" value="1"/>
</dbReference>
<evidence type="ECO:0000313" key="7">
    <source>
        <dbReference type="EMBL" id="OBQ65703.1"/>
    </source>
</evidence>
<feature type="domain" description="p-hydroxybenzoic acid efflux pump subunit AaeA-like beta-barrel" evidence="6">
    <location>
        <begin position="191"/>
        <end position="287"/>
    </location>
</feature>
<keyword evidence="2" id="KW-0812">Transmembrane</keyword>
<feature type="domain" description="Multidrug resistance protein MdtA-like barrel-sandwich hybrid" evidence="5">
    <location>
        <begin position="48"/>
        <end position="188"/>
    </location>
</feature>
<evidence type="ECO:0000256" key="4">
    <source>
        <dbReference type="ARBA" id="ARBA00023136"/>
    </source>
</evidence>
<dbReference type="RefSeq" id="WP_065005502.1">
    <property type="nucleotide sequence ID" value="NZ_CP033334.1"/>
</dbReference>
<evidence type="ECO:0000259" key="6">
    <source>
        <dbReference type="Pfam" id="PF25963"/>
    </source>
</evidence>
<protein>
    <submittedName>
        <fullName evidence="7">Efflux transporter periplasmic adaptor subunit</fullName>
    </submittedName>
</protein>
<organism evidence="7 8">
    <name type="scientific">Rhizobium loti</name>
    <name type="common">Mesorhizobium loti</name>
    <dbReference type="NCBI Taxonomy" id="381"/>
    <lineage>
        <taxon>Bacteria</taxon>
        <taxon>Pseudomonadati</taxon>
        <taxon>Pseudomonadota</taxon>
        <taxon>Alphaproteobacteria</taxon>
        <taxon>Hyphomicrobiales</taxon>
        <taxon>Phyllobacteriaceae</taxon>
        <taxon>Mesorhizobium</taxon>
    </lineage>
</organism>
<dbReference type="EMBL" id="LYTK01000012">
    <property type="protein sequence ID" value="OBQ65703.1"/>
    <property type="molecule type" value="Genomic_DNA"/>
</dbReference>
<dbReference type="Gene3D" id="2.40.30.170">
    <property type="match status" value="1"/>
</dbReference>
<dbReference type="PROSITE" id="PS51257">
    <property type="entry name" value="PROKAR_LIPOPROTEIN"/>
    <property type="match status" value="1"/>
</dbReference>
<dbReference type="InterPro" id="IPR058625">
    <property type="entry name" value="MdtA-like_BSH"/>
</dbReference>
<evidence type="ECO:0000313" key="8">
    <source>
        <dbReference type="Proteomes" id="UP000093737"/>
    </source>
</evidence>
<sequence>MKYRFLRLTGRILVTAIVVVIACVAAWKLWDDNMNAPWTRDAHVRADVVGVTPDVSGLVAEVLVKDNQAVKKGDALFQVDRQRFAVALAQAQAVVEGKRATLDQAKRNLDRLQRLTASAVSIQQIEEARSTVAEAESESLQASASRDLAQLNLDRSEVRAPVNGIITNLSLRPGDYVAPGTATMALVDTDTMRIEGYFEETKLSRIGIGAKASIRLMGWPNTLSGHVAGIAAGIADRERSSGTLLADINPTFTWVRLAQRVPVHIVLDSDAATKARLVAGTSATVTIDRATAR</sequence>
<name>A0A6M7TUU6_RHILI</name>
<accession>A0A6M7TUU6</accession>
<evidence type="ECO:0000256" key="2">
    <source>
        <dbReference type="ARBA" id="ARBA00022692"/>
    </source>
</evidence>
<evidence type="ECO:0000259" key="5">
    <source>
        <dbReference type="Pfam" id="PF25917"/>
    </source>
</evidence>
<dbReference type="InterPro" id="IPR058634">
    <property type="entry name" value="AaeA-lik-b-barrel"/>
</dbReference>
<dbReference type="NCBIfam" id="TIGR01730">
    <property type="entry name" value="RND_mfp"/>
    <property type="match status" value="1"/>
</dbReference>
<dbReference type="GO" id="GO:0016020">
    <property type="term" value="C:membrane"/>
    <property type="evidence" value="ECO:0007669"/>
    <property type="project" value="InterPro"/>
</dbReference>
<dbReference type="GO" id="GO:0022857">
    <property type="term" value="F:transmembrane transporter activity"/>
    <property type="evidence" value="ECO:0007669"/>
    <property type="project" value="InterPro"/>
</dbReference>
<keyword evidence="4" id="KW-0472">Membrane</keyword>
<dbReference type="Pfam" id="PF25963">
    <property type="entry name" value="Beta-barrel_AAEA"/>
    <property type="match status" value="1"/>
</dbReference>
<dbReference type="AlphaFoldDB" id="A0A6M7TUU6"/>
<comment type="caution">
    <text evidence="7">The sequence shown here is derived from an EMBL/GenBank/DDBJ whole genome shotgun (WGS) entry which is preliminary data.</text>
</comment>
<reference evidence="7 8" key="1">
    <citation type="submission" date="2016-05" db="EMBL/GenBank/DDBJ databases">
        <authorList>
            <person name="Ramsay J.P."/>
        </authorList>
    </citation>
    <scope>NUCLEOTIDE SEQUENCE [LARGE SCALE GENOMIC DNA]</scope>
    <source>
        <strain evidence="7 8">NZP2042</strain>
    </source>
</reference>
<dbReference type="Pfam" id="PF25917">
    <property type="entry name" value="BSH_RND"/>
    <property type="match status" value="1"/>
</dbReference>
<dbReference type="SUPFAM" id="SSF111369">
    <property type="entry name" value="HlyD-like secretion proteins"/>
    <property type="match status" value="1"/>
</dbReference>
<evidence type="ECO:0000256" key="3">
    <source>
        <dbReference type="ARBA" id="ARBA00022989"/>
    </source>
</evidence>
<dbReference type="PANTHER" id="PTHR30367">
    <property type="entry name" value="P-HYDROXYBENZOIC ACID EFFLUX PUMP SUBUNIT AAEA-RELATED"/>
    <property type="match status" value="1"/>
</dbReference>
<dbReference type="InterPro" id="IPR006143">
    <property type="entry name" value="RND_pump_MFP"/>
</dbReference>